<comment type="caution">
    <text evidence="1">The sequence shown here is derived from an EMBL/GenBank/DDBJ whole genome shotgun (WGS) entry which is preliminary data.</text>
</comment>
<gene>
    <name evidence="1" type="ORF">ACFQ63_32810</name>
</gene>
<evidence type="ECO:0000313" key="2">
    <source>
        <dbReference type="Proteomes" id="UP001600424"/>
    </source>
</evidence>
<sequence length="274" mass="30026">MVFKRLLGRGGIPLEIDTVVGSEPARPGGLLTGEVVVRAPERAVEVGSMTLRLTANAPLFHKGDGDGERKGDGFDYVGASGYFSLRKGEERRVPFRHRLKWETPLSEIGGRELKGALLTLHTEVEAEGIKSQTDNDLVRVTGTPLHDAVFEAFAAAGYDCDTSRIVTGTIPRSEYHVHLVQGFLLTSRTDGGDRPGELEVTFRPNAVGSEVFVRRASLRDQYWKDKNPALRCLVAHHDVGRVDFGAEVVRWISEVDGLRDGDGWCPTGTDEDDS</sequence>
<organism evidence="1 2">
    <name type="scientific">Streptomyces wedmorensis</name>
    <dbReference type="NCBI Taxonomy" id="43759"/>
    <lineage>
        <taxon>Bacteria</taxon>
        <taxon>Bacillati</taxon>
        <taxon>Actinomycetota</taxon>
        <taxon>Actinomycetes</taxon>
        <taxon>Kitasatosporales</taxon>
        <taxon>Streptomycetaceae</taxon>
        <taxon>Streptomyces</taxon>
    </lineage>
</organism>
<dbReference type="RefSeq" id="WP_386248614.1">
    <property type="nucleotide sequence ID" value="NZ_JBHTRV010000034.1"/>
</dbReference>
<dbReference type="Proteomes" id="UP001600424">
    <property type="component" value="Unassembled WGS sequence"/>
</dbReference>
<keyword evidence="2" id="KW-1185">Reference proteome</keyword>
<dbReference type="InterPro" id="IPR009776">
    <property type="entry name" value="Spore_0_M"/>
</dbReference>
<dbReference type="Pfam" id="PF07070">
    <property type="entry name" value="Spo0M"/>
    <property type="match status" value="1"/>
</dbReference>
<proteinExistence type="predicted"/>
<protein>
    <submittedName>
        <fullName evidence="1">Sporulation protein</fullName>
    </submittedName>
</protein>
<dbReference type="PANTHER" id="PTHR40053:SF1">
    <property type="entry name" value="SPORULATION-CONTROL PROTEIN SPO0M"/>
    <property type="match status" value="1"/>
</dbReference>
<evidence type="ECO:0000313" key="1">
    <source>
        <dbReference type="EMBL" id="MFE5984464.1"/>
    </source>
</evidence>
<dbReference type="PANTHER" id="PTHR40053">
    <property type="entry name" value="SPORULATION-CONTROL PROTEIN SPO0M"/>
    <property type="match status" value="1"/>
</dbReference>
<accession>A0ABW6J4I4</accession>
<name>A0ABW6J4I4_STRWE</name>
<dbReference type="EMBL" id="JBHTRV010000034">
    <property type="protein sequence ID" value="MFE5984464.1"/>
    <property type="molecule type" value="Genomic_DNA"/>
</dbReference>
<reference evidence="1 2" key="1">
    <citation type="submission" date="2024-09" db="EMBL/GenBank/DDBJ databases">
        <title>The Natural Products Discovery Center: Release of the First 8490 Sequenced Strains for Exploring Actinobacteria Biosynthetic Diversity.</title>
        <authorList>
            <person name="Kalkreuter E."/>
            <person name="Kautsar S.A."/>
            <person name="Yang D."/>
            <person name="Bader C.D."/>
            <person name="Teijaro C.N."/>
            <person name="Fluegel L."/>
            <person name="Davis C.M."/>
            <person name="Simpson J.R."/>
            <person name="Lauterbach L."/>
            <person name="Steele A.D."/>
            <person name="Gui C."/>
            <person name="Meng S."/>
            <person name="Li G."/>
            <person name="Viehrig K."/>
            <person name="Ye F."/>
            <person name="Su P."/>
            <person name="Kiefer A.F."/>
            <person name="Nichols A."/>
            <person name="Cepeda A.J."/>
            <person name="Yan W."/>
            <person name="Fan B."/>
            <person name="Jiang Y."/>
            <person name="Adhikari A."/>
            <person name="Zheng C.-J."/>
            <person name="Schuster L."/>
            <person name="Cowan T.M."/>
            <person name="Smanski M.J."/>
            <person name="Chevrette M.G."/>
            <person name="De Carvalho L.P.S."/>
            <person name="Shen B."/>
        </authorList>
    </citation>
    <scope>NUCLEOTIDE SEQUENCE [LARGE SCALE GENOMIC DNA]</scope>
    <source>
        <strain evidence="1 2">NPDC056472</strain>
    </source>
</reference>